<accession>A0A8F9TWJ8</accession>
<reference evidence="3" key="1">
    <citation type="submission" date="2021-08" db="EMBL/GenBank/DDBJ databases">
        <title>Genome of a novel bacterium of the phylum Verrucomicrobia, Oleiharenicola sp. KSB-15.</title>
        <authorList>
            <person name="Chung J.-H."/>
            <person name="Ahn J.-H."/>
            <person name="Yoon Y."/>
            <person name="Kim D.-Y."/>
            <person name="An S.-H."/>
            <person name="Park I."/>
            <person name="Yeon J."/>
        </authorList>
    </citation>
    <scope>NUCLEOTIDE SEQUENCE</scope>
    <source>
        <strain evidence="3">KSB-15</strain>
    </source>
</reference>
<evidence type="ECO:0000256" key="2">
    <source>
        <dbReference type="SAM" id="MobiDB-lite"/>
    </source>
</evidence>
<protein>
    <submittedName>
        <fullName evidence="3">Uncharacterized protein</fullName>
    </submittedName>
</protein>
<feature type="region of interest" description="Disordered" evidence="2">
    <location>
        <begin position="217"/>
        <end position="241"/>
    </location>
</feature>
<feature type="coiled-coil region" evidence="1">
    <location>
        <begin position="29"/>
        <end position="98"/>
    </location>
</feature>
<proteinExistence type="predicted"/>
<dbReference type="EMBL" id="CP080507">
    <property type="protein sequence ID" value="QYM80549.1"/>
    <property type="molecule type" value="Genomic_DNA"/>
</dbReference>
<evidence type="ECO:0000313" key="4">
    <source>
        <dbReference type="Proteomes" id="UP000825051"/>
    </source>
</evidence>
<organism evidence="3 4">
    <name type="scientific">Horticoccus luteus</name>
    <dbReference type="NCBI Taxonomy" id="2862869"/>
    <lineage>
        <taxon>Bacteria</taxon>
        <taxon>Pseudomonadati</taxon>
        <taxon>Verrucomicrobiota</taxon>
        <taxon>Opitutia</taxon>
        <taxon>Opitutales</taxon>
        <taxon>Opitutaceae</taxon>
        <taxon>Horticoccus</taxon>
    </lineage>
</organism>
<dbReference type="RefSeq" id="WP_220165898.1">
    <property type="nucleotide sequence ID" value="NZ_CP080507.1"/>
</dbReference>
<keyword evidence="4" id="KW-1185">Reference proteome</keyword>
<dbReference type="AlphaFoldDB" id="A0A8F9TWJ8"/>
<keyword evidence="1" id="KW-0175">Coiled coil</keyword>
<sequence>MKWSTYALIALAIATAFLGVTLWRAEQARQTGQTQLAHARRQLDQLEANLRAARQGQADEHQRLLGLDSELGETKTQLTAAESRVVMLARDLAAAQAKPAAELEASKRELATLRGSWLPPDKIAAYEAKVADLQRELATRSAAAPAGATSTPVSPAIEQERLAWQKALASHDATEQALRTQIDSLTKDLANAQAADDRSIQLAAAAETIATLRRQLAQTPSPLSASADEKNSPRVAAATARGDALAQQLNDAQHALATASEQARASTAQIATLTRDLEAARAAVIPPATITHYQEMIAALEQQLAKIQGGRTLLPGGAAAAFTSAPRSPSVVNVGPQNAFVVLNIGSAHGAHQNQTLTICRGTEILAQVQISEVREHFSIAQVQPDSLRGTLQKGDTALIAN</sequence>
<evidence type="ECO:0000256" key="1">
    <source>
        <dbReference type="SAM" id="Coils"/>
    </source>
</evidence>
<dbReference type="Proteomes" id="UP000825051">
    <property type="component" value="Chromosome"/>
</dbReference>
<dbReference type="PANTHER" id="PTHR18937">
    <property type="entry name" value="STRUCTURAL MAINTENANCE OF CHROMOSOMES SMC FAMILY MEMBER"/>
    <property type="match status" value="1"/>
</dbReference>
<gene>
    <name evidence="3" type="ORF">K0B96_08065</name>
</gene>
<name>A0A8F9TWJ8_9BACT</name>
<evidence type="ECO:0000313" key="3">
    <source>
        <dbReference type="EMBL" id="QYM80549.1"/>
    </source>
</evidence>
<dbReference type="KEGG" id="ole:K0B96_08065"/>